<evidence type="ECO:0000313" key="3">
    <source>
        <dbReference type="EMBL" id="GEC21009.1"/>
    </source>
</evidence>
<protein>
    <recommendedName>
        <fullName evidence="2">Clp R domain-containing protein</fullName>
    </recommendedName>
</protein>
<evidence type="ECO:0000313" key="4">
    <source>
        <dbReference type="Proteomes" id="UP000320338"/>
    </source>
</evidence>
<keyword evidence="4" id="KW-1185">Reference proteome</keyword>
<dbReference type="OrthoDB" id="3628183at2"/>
<gene>
    <name evidence="3" type="ORF">PHY01_32920</name>
</gene>
<comment type="caution">
    <text evidence="3">The sequence shown here is derived from an EMBL/GenBank/DDBJ whole genome shotgun (WGS) entry which is preliminary data.</text>
</comment>
<feature type="domain" description="Clp R" evidence="2">
    <location>
        <begin position="2"/>
        <end position="181"/>
    </location>
</feature>
<dbReference type="Pfam" id="PF02861">
    <property type="entry name" value="Clp_N"/>
    <property type="match status" value="2"/>
</dbReference>
<dbReference type="RefSeq" id="WP_141279610.1">
    <property type="nucleotide sequence ID" value="NZ_BAAARZ010000007.1"/>
</dbReference>
<organism evidence="3 4">
    <name type="scientific">Pseudonocardia hydrocarbonoxydans</name>
    <dbReference type="NCBI Taxonomy" id="76726"/>
    <lineage>
        <taxon>Bacteria</taxon>
        <taxon>Bacillati</taxon>
        <taxon>Actinomycetota</taxon>
        <taxon>Actinomycetes</taxon>
        <taxon>Pseudonocardiales</taxon>
        <taxon>Pseudonocardiaceae</taxon>
        <taxon>Pseudonocardia</taxon>
    </lineage>
</organism>
<evidence type="ECO:0000256" key="1">
    <source>
        <dbReference type="PROSITE-ProRule" id="PRU01251"/>
    </source>
</evidence>
<dbReference type="InterPro" id="IPR004176">
    <property type="entry name" value="Clp_R_N"/>
</dbReference>
<keyword evidence="1" id="KW-0677">Repeat</keyword>
<dbReference type="Proteomes" id="UP000320338">
    <property type="component" value="Unassembled WGS sequence"/>
</dbReference>
<reference evidence="3 4" key="1">
    <citation type="submission" date="2019-06" db="EMBL/GenBank/DDBJ databases">
        <title>Whole genome shotgun sequence of Pseudonocardia hydrocarbonoxydans NBRC 14498.</title>
        <authorList>
            <person name="Hosoyama A."/>
            <person name="Uohara A."/>
            <person name="Ohji S."/>
            <person name="Ichikawa N."/>
        </authorList>
    </citation>
    <scope>NUCLEOTIDE SEQUENCE [LARGE SCALE GENOMIC DNA]</scope>
    <source>
        <strain evidence="3 4">NBRC 14498</strain>
    </source>
</reference>
<proteinExistence type="predicted"/>
<sequence length="185" mass="20331">MFERFTDKARRVVVLAQEEARDRRADAIRAEHLLAALYRVPDNLALTVLEAHSVDAEGVRADLDGLRDGLGPADAQALATLGIDLDEVRRQVEDTFGEGALDRARGRARRWSAGHIPFDRGAKKVLELALREALRMGHGYIGCEHVLLGLLNSGGPAQTILVARGARLDSARVIVEELVRWRRAG</sequence>
<dbReference type="EMBL" id="BJNG01000026">
    <property type="protein sequence ID" value="GEC21009.1"/>
    <property type="molecule type" value="Genomic_DNA"/>
</dbReference>
<dbReference type="SUPFAM" id="SSF81923">
    <property type="entry name" value="Double Clp-N motif"/>
    <property type="match status" value="2"/>
</dbReference>
<dbReference type="Gene3D" id="1.10.1780.10">
    <property type="entry name" value="Clp, N-terminal domain"/>
    <property type="match status" value="2"/>
</dbReference>
<evidence type="ECO:0000259" key="2">
    <source>
        <dbReference type="PROSITE" id="PS51903"/>
    </source>
</evidence>
<dbReference type="InterPro" id="IPR036628">
    <property type="entry name" value="Clp_N_dom_sf"/>
</dbReference>
<accession>A0A4Y3WTD3</accession>
<dbReference type="PROSITE" id="PS51903">
    <property type="entry name" value="CLP_R"/>
    <property type="match status" value="1"/>
</dbReference>
<name>A0A4Y3WTD3_9PSEU</name>
<dbReference type="AlphaFoldDB" id="A0A4Y3WTD3"/>